<dbReference type="PANTHER" id="PTHR31973">
    <property type="entry name" value="POLYPROTEIN, PUTATIVE-RELATED"/>
    <property type="match status" value="1"/>
</dbReference>
<dbReference type="Proteomes" id="UP001428341">
    <property type="component" value="Unassembled WGS sequence"/>
</dbReference>
<reference evidence="8 9" key="1">
    <citation type="submission" date="2024-05" db="EMBL/GenBank/DDBJ databases">
        <title>Haplotype-resolved chromosome-level genome assembly of Huyou (Citrus changshanensis).</title>
        <authorList>
            <person name="Miao C."/>
            <person name="Chen W."/>
            <person name="Wu Y."/>
            <person name="Wang L."/>
            <person name="Zhao S."/>
            <person name="Grierson D."/>
            <person name="Xu C."/>
            <person name="Chen K."/>
        </authorList>
    </citation>
    <scope>NUCLEOTIDE SEQUENCE [LARGE SCALE GENOMIC DNA]</scope>
    <source>
        <strain evidence="8">01-14</strain>
        <tissue evidence="8">Leaf</tissue>
    </source>
</reference>
<evidence type="ECO:0000256" key="1">
    <source>
        <dbReference type="ARBA" id="ARBA00022723"/>
    </source>
</evidence>
<evidence type="ECO:0000259" key="6">
    <source>
        <dbReference type="PROSITE" id="PS50158"/>
    </source>
</evidence>
<dbReference type="PROSITE" id="PS50966">
    <property type="entry name" value="ZF_SWIM"/>
    <property type="match status" value="1"/>
</dbReference>
<keyword evidence="3" id="KW-0862">Zinc</keyword>
<feature type="region of interest" description="Disordered" evidence="5">
    <location>
        <begin position="259"/>
        <end position="291"/>
    </location>
</feature>
<dbReference type="AlphaFoldDB" id="A0AAP0N3Z6"/>
<organism evidence="8 9">
    <name type="scientific">Citrus x changshan-huyou</name>
    <dbReference type="NCBI Taxonomy" id="2935761"/>
    <lineage>
        <taxon>Eukaryota</taxon>
        <taxon>Viridiplantae</taxon>
        <taxon>Streptophyta</taxon>
        <taxon>Embryophyta</taxon>
        <taxon>Tracheophyta</taxon>
        <taxon>Spermatophyta</taxon>
        <taxon>Magnoliopsida</taxon>
        <taxon>eudicotyledons</taxon>
        <taxon>Gunneridae</taxon>
        <taxon>Pentapetalae</taxon>
        <taxon>rosids</taxon>
        <taxon>malvids</taxon>
        <taxon>Sapindales</taxon>
        <taxon>Rutaceae</taxon>
        <taxon>Aurantioideae</taxon>
        <taxon>Citrus</taxon>
    </lineage>
</organism>
<evidence type="ECO:0000256" key="5">
    <source>
        <dbReference type="SAM" id="MobiDB-lite"/>
    </source>
</evidence>
<feature type="domain" description="SWIM-type" evidence="7">
    <location>
        <begin position="619"/>
        <end position="651"/>
    </location>
</feature>
<dbReference type="EMBL" id="JBCGBO010000001">
    <property type="protein sequence ID" value="KAK9230226.1"/>
    <property type="molecule type" value="Genomic_DNA"/>
</dbReference>
<feature type="compositionally biased region" description="Low complexity" evidence="5">
    <location>
        <begin position="268"/>
        <end position="278"/>
    </location>
</feature>
<comment type="caution">
    <text evidence="8">The sequence shown here is derived from an EMBL/GenBank/DDBJ whole genome shotgun (WGS) entry which is preliminary data.</text>
</comment>
<dbReference type="Pfam" id="PF03108">
    <property type="entry name" value="DBD_Tnp_Mut"/>
    <property type="match status" value="1"/>
</dbReference>
<evidence type="ECO:0008006" key="10">
    <source>
        <dbReference type="Google" id="ProtNLM"/>
    </source>
</evidence>
<accession>A0AAP0N3Z6</accession>
<evidence type="ECO:0000256" key="4">
    <source>
        <dbReference type="PROSITE-ProRule" id="PRU00047"/>
    </source>
</evidence>
<gene>
    <name evidence="8" type="ORF">WN944_023193</name>
</gene>
<name>A0AAP0N3Z6_9ROSI</name>
<evidence type="ECO:0000256" key="2">
    <source>
        <dbReference type="ARBA" id="ARBA00022771"/>
    </source>
</evidence>
<feature type="region of interest" description="Disordered" evidence="5">
    <location>
        <begin position="693"/>
        <end position="715"/>
    </location>
</feature>
<sequence>MDDDRSTTFSVSFMGQNHFMGMVDRDKVSTIVLVNKVMKLVYKRKMTWDERFKLTVTQPWDNLLVKIIDDDELFNLWSRYNHEGLYHIDFDLEIISSPVGSVKKSLFSQTSENTTTINLNIPITSPNPSPNDNHTLPKLSSNLPSNAVMMKLVPHNSSQSRTKQNLIPRNDTNIQTGVSDDEASNSSLYEDFLDTYFRSPSCYEKSGLCSGNRTKQPTVDLAANDENEQLYHTPSDQQRQPFLNSQCLSPLLHQILPPYVPTTHDEIPISQPQIPSQPNTQKPTEPSHDCDDSVYSLSASDDDVYNQPTELGQNANEVELFRSDDDDVDELLSSYSSDDNEFGACSDEDGDRVMDQMDSEMRADMYIPRDDQAVEFFVGQYFKNFTELTIALRKFAVKERFKTSKQHFERTRISVGCEGVGCPWYLHASRTRFGDIFMVRQKGIQNALGLEFPNANVRYCARHILANLKAKHPRTDFKKGFWEASRAANVIDFQKGMEKVRAVDPACYETLRRIHPRFWSRHAFDRVSKSDHCTNNMTESFNAWIGVHRKLPLLTLLEFIRKKMMKRMINRRRKAEAWGSEIARKVYGKMQKNLQLSRGCAIMPASEWMYEVDDHGRTYIVDLEHHSCDCGFWDVSGYPCIHAMPCIIYSQKSQEDFVSQCFKKEAYLKSYSGMIQPIPDKASWPEVHGDEILPPLLKRPPGRPKLNRRREPDEVPPEKKRYKMCCKCCGQFGHNKRGCPVNPANVNKKTRHYKNNVKAYSESTARASEADFGPQKRSIQQDHNKLKAKRPTNQSHCQGVNVPQQAMYCQQQLFDLSVHSQKHIGSSSGTVRMLESSETSLGVQGKRIMQDCTAFYSGSLVVNDKAKTKALDKGKAPAFPPSTVSYLHPSVDTNRPVINAKY</sequence>
<feature type="domain" description="CCHC-type" evidence="6">
    <location>
        <begin position="726"/>
        <end position="740"/>
    </location>
</feature>
<proteinExistence type="predicted"/>
<dbReference type="InterPro" id="IPR004332">
    <property type="entry name" value="Transposase_MuDR"/>
</dbReference>
<dbReference type="Pfam" id="PF04434">
    <property type="entry name" value="SWIM"/>
    <property type="match status" value="1"/>
</dbReference>
<dbReference type="SMART" id="SM00575">
    <property type="entry name" value="ZnF_PMZ"/>
    <property type="match status" value="1"/>
</dbReference>
<evidence type="ECO:0000256" key="3">
    <source>
        <dbReference type="ARBA" id="ARBA00022833"/>
    </source>
</evidence>
<keyword evidence="2 4" id="KW-0863">Zinc-finger</keyword>
<dbReference type="PROSITE" id="PS50158">
    <property type="entry name" value="ZF_CCHC"/>
    <property type="match status" value="1"/>
</dbReference>
<evidence type="ECO:0000259" key="7">
    <source>
        <dbReference type="PROSITE" id="PS50966"/>
    </source>
</evidence>
<protein>
    <recommendedName>
        <fullName evidence="10">SWIM-type domain-containing protein</fullName>
    </recommendedName>
</protein>
<evidence type="ECO:0000313" key="9">
    <source>
        <dbReference type="Proteomes" id="UP001428341"/>
    </source>
</evidence>
<dbReference type="GO" id="GO:0008270">
    <property type="term" value="F:zinc ion binding"/>
    <property type="evidence" value="ECO:0007669"/>
    <property type="project" value="UniProtKB-KW"/>
</dbReference>
<dbReference type="InterPro" id="IPR006564">
    <property type="entry name" value="Znf_PMZ"/>
</dbReference>
<dbReference type="InterPro" id="IPR001878">
    <property type="entry name" value="Znf_CCHC"/>
</dbReference>
<dbReference type="GO" id="GO:0003676">
    <property type="term" value="F:nucleic acid binding"/>
    <property type="evidence" value="ECO:0007669"/>
    <property type="project" value="InterPro"/>
</dbReference>
<keyword evidence="1" id="KW-0479">Metal-binding</keyword>
<dbReference type="PANTHER" id="PTHR31973:SF187">
    <property type="entry name" value="MUTATOR TRANSPOSASE MUDRA PROTEIN"/>
    <property type="match status" value="1"/>
</dbReference>
<keyword evidence="9" id="KW-1185">Reference proteome</keyword>
<evidence type="ECO:0000313" key="8">
    <source>
        <dbReference type="EMBL" id="KAK9230226.1"/>
    </source>
</evidence>
<dbReference type="InterPro" id="IPR007527">
    <property type="entry name" value="Znf_SWIM"/>
</dbReference>